<keyword evidence="4" id="KW-1185">Reference proteome</keyword>
<keyword evidence="2" id="KW-0472">Membrane</keyword>
<name>A0A016X0Q3_9BILA</name>
<dbReference type="STRING" id="53326.A0A016X0Q3"/>
<dbReference type="AlphaFoldDB" id="A0A016X0Q3"/>
<sequence>MFIAITVTCFNWATNVDMLMVSACSDIGKAVVIPTRRSTANSWQILLSHMFGDATSPFIVGKLSDEIRGEDSSPSANFRSLVASYNLPNALLLVSAILYFCSAYTFVRDNNKFKEYMGVLGPAQQTPKLSAEEGVVPQAVEDNQAQEEGVKAEGT</sequence>
<proteinExistence type="predicted"/>
<dbReference type="EMBL" id="JARK01000021">
    <property type="protein sequence ID" value="EYC45644.1"/>
    <property type="molecule type" value="Genomic_DNA"/>
</dbReference>
<organism evidence="3 4">
    <name type="scientific">Ancylostoma ceylanicum</name>
    <dbReference type="NCBI Taxonomy" id="53326"/>
    <lineage>
        <taxon>Eukaryota</taxon>
        <taxon>Metazoa</taxon>
        <taxon>Ecdysozoa</taxon>
        <taxon>Nematoda</taxon>
        <taxon>Chromadorea</taxon>
        <taxon>Rhabditida</taxon>
        <taxon>Rhabditina</taxon>
        <taxon>Rhabditomorpha</taxon>
        <taxon>Strongyloidea</taxon>
        <taxon>Ancylostomatidae</taxon>
        <taxon>Ancylostomatinae</taxon>
        <taxon>Ancylostoma</taxon>
    </lineage>
</organism>
<reference evidence="4" key="1">
    <citation type="journal article" date="2015" name="Nat. Genet.">
        <title>The genome and transcriptome of the zoonotic hookworm Ancylostoma ceylanicum identify infection-specific gene families.</title>
        <authorList>
            <person name="Schwarz E.M."/>
            <person name="Hu Y."/>
            <person name="Antoshechkin I."/>
            <person name="Miller M.M."/>
            <person name="Sternberg P.W."/>
            <person name="Aroian R.V."/>
        </authorList>
    </citation>
    <scope>NUCLEOTIDE SEQUENCE</scope>
    <source>
        <strain evidence="4">HY135</strain>
    </source>
</reference>
<dbReference type="Proteomes" id="UP000024635">
    <property type="component" value="Unassembled WGS sequence"/>
</dbReference>
<evidence type="ECO:0000256" key="2">
    <source>
        <dbReference type="SAM" id="Phobius"/>
    </source>
</evidence>
<evidence type="ECO:0000313" key="4">
    <source>
        <dbReference type="Proteomes" id="UP000024635"/>
    </source>
</evidence>
<comment type="caution">
    <text evidence="3">The sequence shown here is derived from an EMBL/GenBank/DDBJ whole genome shotgun (WGS) entry which is preliminary data.</text>
</comment>
<evidence type="ECO:0000256" key="1">
    <source>
        <dbReference type="SAM" id="MobiDB-lite"/>
    </source>
</evidence>
<gene>
    <name evidence="3" type="primary">Acey_s0421.g1174</name>
    <name evidence="3" type="ORF">Y032_0421g1174</name>
</gene>
<dbReference type="OrthoDB" id="6770063at2759"/>
<evidence type="ECO:0000313" key="3">
    <source>
        <dbReference type="EMBL" id="EYC45644.1"/>
    </source>
</evidence>
<feature type="transmembrane region" description="Helical" evidence="2">
    <location>
        <begin position="87"/>
        <end position="107"/>
    </location>
</feature>
<keyword evidence="2" id="KW-0812">Transmembrane</keyword>
<accession>A0A016X0Q3</accession>
<keyword evidence="2" id="KW-1133">Transmembrane helix</keyword>
<feature type="region of interest" description="Disordered" evidence="1">
    <location>
        <begin position="130"/>
        <end position="155"/>
    </location>
</feature>
<protein>
    <submittedName>
        <fullName evidence="3">Uncharacterized protein</fullName>
    </submittedName>
</protein>